<keyword evidence="16" id="KW-1185">Reference proteome</keyword>
<dbReference type="InterPro" id="IPR003661">
    <property type="entry name" value="HisK_dim/P_dom"/>
</dbReference>
<feature type="compositionally biased region" description="Low complexity" evidence="9">
    <location>
        <begin position="932"/>
        <end position="945"/>
    </location>
</feature>
<dbReference type="InterPro" id="IPR013655">
    <property type="entry name" value="PAS_fold_3"/>
</dbReference>
<feature type="region of interest" description="Disordered" evidence="9">
    <location>
        <begin position="919"/>
        <end position="945"/>
    </location>
</feature>
<dbReference type="RefSeq" id="WP_185052803.1">
    <property type="nucleotide sequence ID" value="NZ_BAABIX010000024.1"/>
</dbReference>
<dbReference type="EC" id="2.7.13.3" evidence="3"/>
<evidence type="ECO:0000313" key="15">
    <source>
        <dbReference type="EMBL" id="MBB5135884.1"/>
    </source>
</evidence>
<feature type="domain" description="PAS" evidence="12">
    <location>
        <begin position="1085"/>
        <end position="1155"/>
    </location>
</feature>
<dbReference type="Gene3D" id="3.30.450.40">
    <property type="match status" value="2"/>
</dbReference>
<dbReference type="InterPro" id="IPR001932">
    <property type="entry name" value="PPM-type_phosphatase-like_dom"/>
</dbReference>
<dbReference type="InterPro" id="IPR011006">
    <property type="entry name" value="CheY-like_superfamily"/>
</dbReference>
<dbReference type="InterPro" id="IPR000700">
    <property type="entry name" value="PAS-assoc_C"/>
</dbReference>
<dbReference type="PROSITE" id="PS50113">
    <property type="entry name" value="PAC"/>
    <property type="match status" value="1"/>
</dbReference>
<dbReference type="InterPro" id="IPR001789">
    <property type="entry name" value="Sig_transdc_resp-reg_receiver"/>
</dbReference>
<evidence type="ECO:0000256" key="6">
    <source>
        <dbReference type="ARBA" id="ARBA00022777"/>
    </source>
</evidence>
<protein>
    <recommendedName>
        <fullName evidence="3">histidine kinase</fullName>
        <ecNumber evidence="3">2.7.13.3</ecNumber>
    </recommendedName>
</protein>
<feature type="modified residue" description="4-aspartylphosphate" evidence="8">
    <location>
        <position position="1002"/>
    </location>
</feature>
<dbReference type="Pfam" id="PF02518">
    <property type="entry name" value="HATPase_c"/>
    <property type="match status" value="1"/>
</dbReference>
<evidence type="ECO:0000259" key="11">
    <source>
        <dbReference type="PROSITE" id="PS50110"/>
    </source>
</evidence>
<evidence type="ECO:0000259" key="13">
    <source>
        <dbReference type="PROSITE" id="PS50113"/>
    </source>
</evidence>
<dbReference type="Pfam" id="PF07228">
    <property type="entry name" value="SpoIIE"/>
    <property type="match status" value="1"/>
</dbReference>
<dbReference type="Pfam" id="PF13581">
    <property type="entry name" value="HATPase_c_2"/>
    <property type="match status" value="1"/>
</dbReference>
<keyword evidence="7" id="KW-0902">Two-component regulatory system</keyword>
<dbReference type="InterPro" id="IPR000014">
    <property type="entry name" value="PAS"/>
</dbReference>
<gene>
    <name evidence="15" type="ORF">HNP84_005628</name>
</gene>
<keyword evidence="5" id="KW-0808">Transferase</keyword>
<dbReference type="Pfam" id="PF08447">
    <property type="entry name" value="PAS_3"/>
    <property type="match status" value="1"/>
</dbReference>
<dbReference type="CDD" id="cd00082">
    <property type="entry name" value="HisKA"/>
    <property type="match status" value="1"/>
</dbReference>
<dbReference type="PROSITE" id="PS51746">
    <property type="entry name" value="PPM_2"/>
    <property type="match status" value="1"/>
</dbReference>
<dbReference type="PANTHER" id="PTHR43547">
    <property type="entry name" value="TWO-COMPONENT HISTIDINE KINASE"/>
    <property type="match status" value="1"/>
</dbReference>
<dbReference type="Proteomes" id="UP000578449">
    <property type="component" value="Unassembled WGS sequence"/>
</dbReference>
<dbReference type="SMART" id="SM00387">
    <property type="entry name" value="HATPase_c"/>
    <property type="match status" value="1"/>
</dbReference>
<feature type="domain" description="Histidine kinase" evidence="10">
    <location>
        <begin position="668"/>
        <end position="884"/>
    </location>
</feature>
<dbReference type="SUPFAM" id="SSF81606">
    <property type="entry name" value="PP2C-like"/>
    <property type="match status" value="1"/>
</dbReference>
<dbReference type="PROSITE" id="PS50112">
    <property type="entry name" value="PAS"/>
    <property type="match status" value="1"/>
</dbReference>
<dbReference type="InterPro" id="IPR036457">
    <property type="entry name" value="PPM-type-like_dom_sf"/>
</dbReference>
<dbReference type="Pfam" id="PF00512">
    <property type="entry name" value="HisKA"/>
    <property type="match status" value="1"/>
</dbReference>
<dbReference type="Gene3D" id="3.30.450.20">
    <property type="entry name" value="PAS domain"/>
    <property type="match status" value="2"/>
</dbReference>
<dbReference type="SMART" id="SM00388">
    <property type="entry name" value="HisKA"/>
    <property type="match status" value="1"/>
</dbReference>
<proteinExistence type="predicted"/>
<dbReference type="FunFam" id="1.10.287.130:FF:000045">
    <property type="entry name" value="Two-component system sensor histidine kinase/response regulator"/>
    <property type="match status" value="1"/>
</dbReference>
<evidence type="ECO:0000259" key="14">
    <source>
        <dbReference type="PROSITE" id="PS51746"/>
    </source>
</evidence>
<dbReference type="SUPFAM" id="SSF55781">
    <property type="entry name" value="GAF domain-like"/>
    <property type="match status" value="2"/>
</dbReference>
<evidence type="ECO:0000256" key="9">
    <source>
        <dbReference type="SAM" id="MobiDB-lite"/>
    </source>
</evidence>
<evidence type="ECO:0000256" key="4">
    <source>
        <dbReference type="ARBA" id="ARBA00022553"/>
    </source>
</evidence>
<feature type="domain" description="Response regulatory" evidence="11">
    <location>
        <begin position="954"/>
        <end position="1069"/>
    </location>
</feature>
<dbReference type="SMART" id="SM00086">
    <property type="entry name" value="PAC"/>
    <property type="match status" value="1"/>
</dbReference>
<dbReference type="Gene3D" id="3.30.565.10">
    <property type="entry name" value="Histidine kinase-like ATPase, C-terminal domain"/>
    <property type="match status" value="2"/>
</dbReference>
<accession>A0A840P3K8</accession>
<dbReference type="Gene3D" id="1.10.287.130">
    <property type="match status" value="1"/>
</dbReference>
<dbReference type="InterPro" id="IPR036890">
    <property type="entry name" value="HATPase_C_sf"/>
</dbReference>
<evidence type="ECO:0000259" key="12">
    <source>
        <dbReference type="PROSITE" id="PS50112"/>
    </source>
</evidence>
<dbReference type="GO" id="GO:0005886">
    <property type="term" value="C:plasma membrane"/>
    <property type="evidence" value="ECO:0007669"/>
    <property type="project" value="UniProtKB-SubCell"/>
</dbReference>
<dbReference type="PRINTS" id="PR00344">
    <property type="entry name" value="BCTRLSENSOR"/>
</dbReference>
<evidence type="ECO:0000256" key="5">
    <source>
        <dbReference type="ARBA" id="ARBA00022679"/>
    </source>
</evidence>
<feature type="compositionally biased region" description="Low complexity" evidence="9">
    <location>
        <begin position="487"/>
        <end position="501"/>
    </location>
</feature>
<dbReference type="Pfam" id="PF00072">
    <property type="entry name" value="Response_reg"/>
    <property type="match status" value="1"/>
</dbReference>
<dbReference type="CDD" id="cd16936">
    <property type="entry name" value="HATPase_RsbW-like"/>
    <property type="match status" value="1"/>
</dbReference>
<dbReference type="SUPFAM" id="SSF55874">
    <property type="entry name" value="ATPase domain of HSP90 chaperone/DNA topoisomerase II/histidine kinase"/>
    <property type="match status" value="2"/>
</dbReference>
<dbReference type="SMART" id="SM00331">
    <property type="entry name" value="PP2C_SIG"/>
    <property type="match status" value="1"/>
</dbReference>
<feature type="domain" description="PAC" evidence="13">
    <location>
        <begin position="1158"/>
        <end position="1210"/>
    </location>
</feature>
<dbReference type="CDD" id="cd00130">
    <property type="entry name" value="PAS"/>
    <property type="match status" value="1"/>
</dbReference>
<dbReference type="InterPro" id="IPR001610">
    <property type="entry name" value="PAC"/>
</dbReference>
<dbReference type="InterPro" id="IPR004358">
    <property type="entry name" value="Sig_transdc_His_kin-like_C"/>
</dbReference>
<dbReference type="CDD" id="cd00075">
    <property type="entry name" value="HATPase"/>
    <property type="match status" value="1"/>
</dbReference>
<dbReference type="SUPFAM" id="SSF52172">
    <property type="entry name" value="CheY-like"/>
    <property type="match status" value="1"/>
</dbReference>
<dbReference type="FunFam" id="3.30.450.20:FF:000099">
    <property type="entry name" value="Sensory box sensor histidine kinase"/>
    <property type="match status" value="1"/>
</dbReference>
<dbReference type="InterPro" id="IPR035965">
    <property type="entry name" value="PAS-like_dom_sf"/>
</dbReference>
<evidence type="ECO:0000256" key="1">
    <source>
        <dbReference type="ARBA" id="ARBA00000085"/>
    </source>
</evidence>
<feature type="domain" description="PPM-type phosphatase" evidence="14">
    <location>
        <begin position="1539"/>
        <end position="1747"/>
    </location>
</feature>
<evidence type="ECO:0000256" key="2">
    <source>
        <dbReference type="ARBA" id="ARBA00004236"/>
    </source>
</evidence>
<evidence type="ECO:0000256" key="7">
    <source>
        <dbReference type="ARBA" id="ARBA00023012"/>
    </source>
</evidence>
<dbReference type="Gene3D" id="3.60.40.10">
    <property type="entry name" value="PPM-type phosphatase domain"/>
    <property type="match status" value="1"/>
</dbReference>
<dbReference type="InterPro" id="IPR005467">
    <property type="entry name" value="His_kinase_dom"/>
</dbReference>
<reference evidence="15 16" key="1">
    <citation type="submission" date="2020-08" db="EMBL/GenBank/DDBJ databases">
        <title>Genomic Encyclopedia of Type Strains, Phase IV (KMG-IV): sequencing the most valuable type-strain genomes for metagenomic binning, comparative biology and taxonomic classification.</title>
        <authorList>
            <person name="Goeker M."/>
        </authorList>
    </citation>
    <scope>NUCLEOTIDE SEQUENCE [LARGE SCALE GENOMIC DNA]</scope>
    <source>
        <strain evidence="15 16">DSM 45615</strain>
    </source>
</reference>
<name>A0A840P3K8_9ACTN</name>
<sequence>MRAALFAGEGEMAACMRSLDWGRTPLGEPEQWPESLRNAVRIVLGSRFPMFVFWGRELYQLYNDAYLPILGENKHPRALVQPAAECWPEIWDVVGPMFESVLATGVANYVEDQLLWLQRNGFVEETYFTYSYSPAPDDDGSVGGVFCACFETTRRVQGKRRLQLARDAAARAAGGTTADDACARAAEALEGSPDLPFALFYRVPADPARPPELIAESGLSWPADPALLRDPAAWPLREVLTTPASPATGPSSSVAPAPAPAAPVASSPAEPAPVACAGSSSVVPAPVPAGPGASSPVASVGSSPVVPAPVPGGSAPVPAAAAVSSSVASAPLPAGSAAASPAAPAPVAASSAQAAPEAPFADAPPAIAESPAVPSPDLAASVAASPVVSASVAACAVPADPEAASPVVPASGSRAAKAEADVAGPASAASAALASGPSCAGPPVSVTFARVPGASQAPAAVPASSAGPDSVAASSVSASSTQAAAIPATPVPASSSGPAASEGGRCASEGSGGSRGVEGAVSTAPPPLSAHLSLAATAPAVRTSVSVSVTQAPEPAAVATVTAAAGAGVTVTGLAARTAGRTPPGLAGVPDRAHVVPLPAGRPDGDSLVLVAGLSPNAAFDEDYRDFVEVLADTVGAAVARAGAHRDAVARAEALARLDQAKTAFFGNISHEFRTPLTLMLGPLRQVLARMDDSDPNRADVEVAERSALRMLRLVNTLLDFSSIEAGRMVASFEPTDVGTVTAELAGMFRPIAEAAGLELVIDCPPLPPEVYVDPGLWEKIVLNLISNAFKHTLSGRITVAVRPGEDECALSVADTGEGIPPEEVPRVFERFHRVQHCGGRSVEGTGIGLTLVRDLTELHGGEVRVESVLGRGSTFTVTLPRGRAHLPADQVSEHPAGPFRAVSAPLFLAEAERWGAGDAADHAAPNDEDVASPPDAASGAGPAPALVGDFDEQVLIVDDNADMRAYLQRILGEHWRTTAVGNGAEALELIRTGEYALVVADVMTPGLDGLDLVREVRADPATESVPVVLLSARAGEEAAVEGLATGADDYLTKPFASRELLARVGAHLVMSRLRRSATIQLDATERRFRQMSDAAPVLIWSADAKGECDFVNRAWLDYTGRTFEEELGEGWAECVHPADVDALCAIYNEAFTYRRPFDVEYRHRRADGSYGWVIARGVPRIDSDGVFCGFVGACTDITERRRNEERHRILAEITAGLDTRASLADQLGRTGTILVPAFADRCTLEVPAPDGRLLQLLDVRQEGGGPAEVTVPEEALEQWLEAGGQGPAEATGPPACRAVPNAVVSPISVQGRVLGALTLVGSAGRPAYEREDRLFAAELARRLGLHLDYTRLLHVERVARRDVERAAARTARLQEITADLSGALTADEVATVIVRHVMPITGTSALVSMPDESRTLVTIAVSGDEPRDRDGFPGELPGELARVMRDRMPCWHAVTSEGRGYALLPMAVEDQVLGVLGVRLPEGRRLTGAEQDELIAIAGLGGRAAQRAGRFDIEHRAAATLQHSLLPERLPCVPGLDTWASYITAASDTTIGGDWYDLLPLEDDRIAVVIGDVSGHGVAAAAVMGQIRSSLSAYLMEGHDPGQALVRTARMAEALEPDLMVTVCCGVLHLESGILEYANAGHPPPLVCRSDGHVGYLRSAVSPPLGIGEREPYQTFREPLPPGTTLVLYTDGLIERRGESIDEGMTRLAERLAESRGDLKELGKRLLLPMLGVEGTDDTALLLVRTNGAPLSLHLEFPADGGNLADLRRTLAKWLSAAHLTELEEFEFLLACSEAVSNAAEHGYAFQPGVVTVDGRISAGQVEIRVSDQGTWRDPCSSDRGRGIPLMRAVMDSVTIDPGPSGTTVEMRRRLRRKECS</sequence>
<dbReference type="NCBIfam" id="TIGR00229">
    <property type="entry name" value="sensory_box"/>
    <property type="match status" value="1"/>
</dbReference>
<comment type="caution">
    <text evidence="15">The sequence shown here is derived from an EMBL/GenBank/DDBJ whole genome shotgun (WGS) entry which is preliminary data.</text>
</comment>
<dbReference type="SUPFAM" id="SSF55785">
    <property type="entry name" value="PYP-like sensor domain (PAS domain)"/>
    <property type="match status" value="1"/>
</dbReference>
<dbReference type="PANTHER" id="PTHR43547:SF2">
    <property type="entry name" value="HYBRID SIGNAL TRANSDUCTION HISTIDINE KINASE C"/>
    <property type="match status" value="1"/>
</dbReference>
<dbReference type="SMART" id="SM00448">
    <property type="entry name" value="REC"/>
    <property type="match status" value="1"/>
</dbReference>
<dbReference type="InterPro" id="IPR003594">
    <property type="entry name" value="HATPase_dom"/>
</dbReference>
<dbReference type="PROSITE" id="PS50109">
    <property type="entry name" value="HIS_KIN"/>
    <property type="match status" value="1"/>
</dbReference>
<feature type="region of interest" description="Disordered" evidence="9">
    <location>
        <begin position="242"/>
        <end position="280"/>
    </location>
</feature>
<dbReference type="FunFam" id="3.30.565.10:FF:000006">
    <property type="entry name" value="Sensor histidine kinase WalK"/>
    <property type="match status" value="1"/>
</dbReference>
<evidence type="ECO:0000313" key="16">
    <source>
        <dbReference type="Proteomes" id="UP000578449"/>
    </source>
</evidence>
<dbReference type="InterPro" id="IPR036097">
    <property type="entry name" value="HisK_dim/P_sf"/>
</dbReference>
<evidence type="ECO:0000259" key="10">
    <source>
        <dbReference type="PROSITE" id="PS50109"/>
    </source>
</evidence>
<evidence type="ECO:0000256" key="3">
    <source>
        <dbReference type="ARBA" id="ARBA00012438"/>
    </source>
</evidence>
<dbReference type="Gene3D" id="3.40.50.2300">
    <property type="match status" value="1"/>
</dbReference>
<keyword evidence="4 8" id="KW-0597">Phosphoprotein</keyword>
<dbReference type="SUPFAM" id="SSF47384">
    <property type="entry name" value="Homodimeric domain of signal transducing histidine kinase"/>
    <property type="match status" value="1"/>
</dbReference>
<dbReference type="InterPro" id="IPR029016">
    <property type="entry name" value="GAF-like_dom_sf"/>
</dbReference>
<comment type="subcellular location">
    <subcellularLocation>
        <location evidence="2">Cell membrane</location>
    </subcellularLocation>
</comment>
<dbReference type="CDD" id="cd17574">
    <property type="entry name" value="REC_OmpR"/>
    <property type="match status" value="1"/>
</dbReference>
<dbReference type="EMBL" id="JACHGN010000012">
    <property type="protein sequence ID" value="MBB5135884.1"/>
    <property type="molecule type" value="Genomic_DNA"/>
</dbReference>
<comment type="catalytic activity">
    <reaction evidence="1">
        <text>ATP + protein L-histidine = ADP + protein N-phospho-L-histidine.</text>
        <dbReference type="EC" id="2.7.13.3"/>
    </reaction>
</comment>
<feature type="region of interest" description="Disordered" evidence="9">
    <location>
        <begin position="487"/>
        <end position="524"/>
    </location>
</feature>
<dbReference type="GO" id="GO:0000155">
    <property type="term" value="F:phosphorelay sensor kinase activity"/>
    <property type="evidence" value="ECO:0007669"/>
    <property type="project" value="InterPro"/>
</dbReference>
<evidence type="ECO:0000256" key="8">
    <source>
        <dbReference type="PROSITE-ProRule" id="PRU00169"/>
    </source>
</evidence>
<organism evidence="15 16">
    <name type="scientific">Thermocatellispora tengchongensis</name>
    <dbReference type="NCBI Taxonomy" id="1073253"/>
    <lineage>
        <taxon>Bacteria</taxon>
        <taxon>Bacillati</taxon>
        <taxon>Actinomycetota</taxon>
        <taxon>Actinomycetes</taxon>
        <taxon>Streptosporangiales</taxon>
        <taxon>Streptosporangiaceae</taxon>
        <taxon>Thermocatellispora</taxon>
    </lineage>
</organism>
<dbReference type="SMART" id="SM00091">
    <property type="entry name" value="PAS"/>
    <property type="match status" value="1"/>
</dbReference>
<dbReference type="PROSITE" id="PS50110">
    <property type="entry name" value="RESPONSE_REGULATORY"/>
    <property type="match status" value="1"/>
</dbReference>
<keyword evidence="6" id="KW-0418">Kinase</keyword>